<evidence type="ECO:0000256" key="1">
    <source>
        <dbReference type="SAM" id="MobiDB-lite"/>
    </source>
</evidence>
<sequence>MEQGDKRKSEEGGGGDLKKIEQSSNVPPHRQEIKVRGPPPGFCKIRMMQTSGKLGVGQPEALSQCTPPIVPPPELQPLAPEEKASAIALIKAAGEEGLDVGGETGLKFVWKQKCSIGFGQRRERKSDQLCLRNKSMDCRPICTYEDCFSAFSGTRADEVEPKCLTHKGPSTGYAVYEFKNKKAGVTEIGHMLMSYN</sequence>
<accession>A0A226F7R2</accession>
<proteinExistence type="predicted"/>
<dbReference type="AlphaFoldDB" id="A0A226F7R2"/>
<name>A0A226F7R2_FOLCA</name>
<feature type="compositionally biased region" description="Basic and acidic residues" evidence="1">
    <location>
        <begin position="1"/>
        <end position="21"/>
    </location>
</feature>
<gene>
    <name evidence="2" type="ORF">Fcan01_03227</name>
</gene>
<dbReference type="EMBL" id="LNIX01000001">
    <property type="protein sequence ID" value="OXA64906.1"/>
    <property type="molecule type" value="Genomic_DNA"/>
</dbReference>
<evidence type="ECO:0000313" key="3">
    <source>
        <dbReference type="Proteomes" id="UP000198287"/>
    </source>
</evidence>
<evidence type="ECO:0000313" key="2">
    <source>
        <dbReference type="EMBL" id="OXA64906.1"/>
    </source>
</evidence>
<keyword evidence="3" id="KW-1185">Reference proteome</keyword>
<feature type="region of interest" description="Disordered" evidence="1">
    <location>
        <begin position="1"/>
        <end position="41"/>
    </location>
</feature>
<organism evidence="2 3">
    <name type="scientific">Folsomia candida</name>
    <name type="common">Springtail</name>
    <dbReference type="NCBI Taxonomy" id="158441"/>
    <lineage>
        <taxon>Eukaryota</taxon>
        <taxon>Metazoa</taxon>
        <taxon>Ecdysozoa</taxon>
        <taxon>Arthropoda</taxon>
        <taxon>Hexapoda</taxon>
        <taxon>Collembola</taxon>
        <taxon>Entomobryomorpha</taxon>
        <taxon>Isotomoidea</taxon>
        <taxon>Isotomidae</taxon>
        <taxon>Proisotominae</taxon>
        <taxon>Folsomia</taxon>
    </lineage>
</organism>
<reference evidence="2 3" key="1">
    <citation type="submission" date="2015-12" db="EMBL/GenBank/DDBJ databases">
        <title>The genome of Folsomia candida.</title>
        <authorList>
            <person name="Faddeeva A."/>
            <person name="Derks M.F."/>
            <person name="Anvar Y."/>
            <person name="Smit S."/>
            <person name="Van Straalen N."/>
            <person name="Roelofs D."/>
        </authorList>
    </citation>
    <scope>NUCLEOTIDE SEQUENCE [LARGE SCALE GENOMIC DNA]</scope>
    <source>
        <strain evidence="2 3">VU population</strain>
        <tissue evidence="2">Whole body</tissue>
    </source>
</reference>
<dbReference type="Proteomes" id="UP000198287">
    <property type="component" value="Unassembled WGS sequence"/>
</dbReference>
<protein>
    <submittedName>
        <fullName evidence="2">Uncharacterized protein</fullName>
    </submittedName>
</protein>
<comment type="caution">
    <text evidence="2">The sequence shown here is derived from an EMBL/GenBank/DDBJ whole genome shotgun (WGS) entry which is preliminary data.</text>
</comment>